<dbReference type="InterPro" id="IPR036236">
    <property type="entry name" value="Znf_C2H2_sf"/>
</dbReference>
<comment type="caution">
    <text evidence="3">The sequence shown here is derived from an EMBL/GenBank/DDBJ whole genome shotgun (WGS) entry which is preliminary data.</text>
</comment>
<dbReference type="GO" id="GO:0030687">
    <property type="term" value="C:preribosome, large subunit precursor"/>
    <property type="evidence" value="ECO:0007669"/>
    <property type="project" value="TreeGrafter"/>
</dbReference>
<dbReference type="PANTHER" id="PTHR13182">
    <property type="entry name" value="ZINC FINGER PROTEIN 622"/>
    <property type="match status" value="1"/>
</dbReference>
<dbReference type="PROSITE" id="PS00028">
    <property type="entry name" value="ZINC_FINGER_C2H2_1"/>
    <property type="match status" value="1"/>
</dbReference>
<dbReference type="PANTHER" id="PTHR13182:SF8">
    <property type="entry name" value="CYTOPLASMIC 60S SUBUNIT BIOGENESIS FACTOR ZNF622"/>
    <property type="match status" value="1"/>
</dbReference>
<feature type="region of interest" description="Disordered" evidence="1">
    <location>
        <begin position="243"/>
        <end position="307"/>
    </location>
</feature>
<evidence type="ECO:0000313" key="4">
    <source>
        <dbReference type="Proteomes" id="UP001373714"/>
    </source>
</evidence>
<dbReference type="AlphaFoldDB" id="A0AAV9UNC8"/>
<dbReference type="EMBL" id="JAVHNS010000009">
    <property type="protein sequence ID" value="KAK6343592.1"/>
    <property type="molecule type" value="Genomic_DNA"/>
</dbReference>
<feature type="region of interest" description="Disordered" evidence="1">
    <location>
        <begin position="76"/>
        <end position="117"/>
    </location>
</feature>
<dbReference type="SUPFAM" id="SSF57667">
    <property type="entry name" value="beta-beta-alpha zinc fingers"/>
    <property type="match status" value="1"/>
</dbReference>
<dbReference type="Pfam" id="PF12756">
    <property type="entry name" value="zf-C2H2_2"/>
    <property type="match status" value="1"/>
</dbReference>
<dbReference type="GO" id="GO:0042273">
    <property type="term" value="P:ribosomal large subunit biogenesis"/>
    <property type="evidence" value="ECO:0007669"/>
    <property type="project" value="TreeGrafter"/>
</dbReference>
<evidence type="ECO:0000256" key="1">
    <source>
        <dbReference type="SAM" id="MobiDB-lite"/>
    </source>
</evidence>
<dbReference type="InterPro" id="IPR041661">
    <property type="entry name" value="ZN622/Rei1/Reh1_Znf-C2H2"/>
</dbReference>
<dbReference type="InterPro" id="IPR013087">
    <property type="entry name" value="Znf_C2H2_type"/>
</dbReference>
<dbReference type="InterPro" id="IPR040025">
    <property type="entry name" value="Znf622/Rei1/Reh1"/>
</dbReference>
<keyword evidence="4" id="KW-1185">Reference proteome</keyword>
<accession>A0AAV9UNC8</accession>
<evidence type="ECO:0000313" key="3">
    <source>
        <dbReference type="EMBL" id="KAK6343592.1"/>
    </source>
</evidence>
<feature type="compositionally biased region" description="Acidic residues" evidence="1">
    <location>
        <begin position="102"/>
        <end position="117"/>
    </location>
</feature>
<name>A0AAV9UNC8_9PEZI</name>
<gene>
    <name evidence="3" type="ORF">TWF730_011185</name>
</gene>
<feature type="region of interest" description="Disordered" evidence="1">
    <location>
        <begin position="1"/>
        <end position="26"/>
    </location>
</feature>
<sequence length="377" mass="41890">MLAAGAGSSSLGVDPNTNTEQSPAKSSTVFLTSTNYSCTSCQASFENGQEQRAHMKAPWHVFNLKRRVERLPPIPLDEFEAQNGGNHDTKKVPSRNRSNSEEITENYDVEEEVSGNEDPEAASPFQCLFCNQGFTNDDDGFEMNLDHMNTAHGFSIPDPQVVEDIQSLVGYLATEVRVWHECLYCGATKHSTLSIQNHMRDKEHCLLNLDREPELLDFWENLESAEEEGSGTQEVEDVNTTNLSGTEMSLPSGRVIGSKNAAPGPAARKTPRKRELAVSIARAPPPGSGETETPPLEERPQLSSSRQLARRDEMSIAGLSIQQRQALVLAEKKAQRSEAVARRAREWVYAKGANSQKFDQLDNQMKWGKQNHKLLPR</sequence>
<feature type="domain" description="C2H2-type" evidence="2">
    <location>
        <begin position="38"/>
        <end position="60"/>
    </location>
</feature>
<reference evidence="3 4" key="1">
    <citation type="submission" date="2019-10" db="EMBL/GenBank/DDBJ databases">
        <authorList>
            <person name="Palmer J.M."/>
        </authorList>
    </citation>
    <scope>NUCLEOTIDE SEQUENCE [LARGE SCALE GENOMIC DNA]</scope>
    <source>
        <strain evidence="3 4">TWF730</strain>
    </source>
</reference>
<organism evidence="3 4">
    <name type="scientific">Orbilia blumenaviensis</name>
    <dbReference type="NCBI Taxonomy" id="1796055"/>
    <lineage>
        <taxon>Eukaryota</taxon>
        <taxon>Fungi</taxon>
        <taxon>Dikarya</taxon>
        <taxon>Ascomycota</taxon>
        <taxon>Pezizomycotina</taxon>
        <taxon>Orbiliomycetes</taxon>
        <taxon>Orbiliales</taxon>
        <taxon>Orbiliaceae</taxon>
        <taxon>Orbilia</taxon>
    </lineage>
</organism>
<protein>
    <recommendedName>
        <fullName evidence="2">C2H2-type domain-containing protein</fullName>
    </recommendedName>
</protein>
<evidence type="ECO:0000259" key="2">
    <source>
        <dbReference type="PROSITE" id="PS00028"/>
    </source>
</evidence>
<dbReference type="Proteomes" id="UP001373714">
    <property type="component" value="Unassembled WGS sequence"/>
</dbReference>
<proteinExistence type="predicted"/>
<feature type="compositionally biased region" description="Polar residues" evidence="1">
    <location>
        <begin position="7"/>
        <end position="26"/>
    </location>
</feature>